<protein>
    <submittedName>
        <fullName evidence="1">Uncharacterized protein</fullName>
    </submittedName>
</protein>
<keyword evidence="1" id="KW-0614">Plasmid</keyword>
<gene>
    <name evidence="1" type="ORF">PZN02_005984</name>
</gene>
<dbReference type="RefSeq" id="WP_280663647.1">
    <property type="nucleotide sequence ID" value="NZ_CP120375.1"/>
</dbReference>
<dbReference type="EMBL" id="CP120375">
    <property type="protein sequence ID" value="WEX91689.1"/>
    <property type="molecule type" value="Genomic_DNA"/>
</dbReference>
<evidence type="ECO:0000313" key="1">
    <source>
        <dbReference type="EMBL" id="WEX91689.1"/>
    </source>
</evidence>
<dbReference type="Proteomes" id="UP001229355">
    <property type="component" value="Plasmid unnamed"/>
</dbReference>
<keyword evidence="2" id="KW-1185">Reference proteome</keyword>
<sequence length="62" mass="6767">MLLEDAGLQHVVKLLFLSGQCTTRRTRVSNKRVAKVQSNAGVVTQYYPIVVLIGVEPAMGLP</sequence>
<geneLocation type="plasmid" evidence="1 2">
    <name>unnamed</name>
</geneLocation>
<reference evidence="1 2" key="1">
    <citation type="submission" date="2023-03" db="EMBL/GenBank/DDBJ databases">
        <authorList>
            <person name="Kaur S."/>
            <person name="Espinosa-Saiz D."/>
            <person name="Velazquez E."/>
            <person name="Menendez E."/>
            <person name="diCenzo G.C."/>
        </authorList>
    </citation>
    <scope>NUCLEOTIDE SEQUENCE [LARGE SCALE GENOMIC DNA]</scope>
    <source>
        <strain evidence="1 2">LMG 24692</strain>
        <plasmid evidence="1 2">unnamed</plasmid>
    </source>
</reference>
<organism evidence="1 2">
    <name type="scientific">Sinorhizobium garamanticum</name>
    <dbReference type="NCBI Taxonomy" id="680247"/>
    <lineage>
        <taxon>Bacteria</taxon>
        <taxon>Pseudomonadati</taxon>
        <taxon>Pseudomonadota</taxon>
        <taxon>Alphaproteobacteria</taxon>
        <taxon>Hyphomicrobiales</taxon>
        <taxon>Rhizobiaceae</taxon>
        <taxon>Sinorhizobium/Ensifer group</taxon>
        <taxon>Sinorhizobium</taxon>
    </lineage>
</organism>
<accession>A0ABY8DLD0</accession>
<evidence type="ECO:0000313" key="2">
    <source>
        <dbReference type="Proteomes" id="UP001229355"/>
    </source>
</evidence>
<name>A0ABY8DLD0_9HYPH</name>
<proteinExistence type="predicted"/>